<dbReference type="Pfam" id="PF07734">
    <property type="entry name" value="FBA_1"/>
    <property type="match status" value="1"/>
</dbReference>
<proteinExistence type="predicted"/>
<dbReference type="Gramene" id="rna13306">
    <property type="protein sequence ID" value="RHN65465.1"/>
    <property type="gene ID" value="gene13306"/>
</dbReference>
<dbReference type="PROSITE" id="PS50181">
    <property type="entry name" value="FBOX"/>
    <property type="match status" value="1"/>
</dbReference>
<dbReference type="SMART" id="SM00256">
    <property type="entry name" value="FBOX"/>
    <property type="match status" value="1"/>
</dbReference>
<dbReference type="PANTHER" id="PTHR31672:SF13">
    <property type="entry name" value="F-BOX PROTEIN CPR30-LIKE"/>
    <property type="match status" value="1"/>
</dbReference>
<comment type="caution">
    <text evidence="2">The sequence shown here is derived from an EMBL/GenBank/DDBJ whole genome shotgun (WGS) entry which is preliminary data.</text>
</comment>
<accession>A0A396INL5</accession>
<dbReference type="AlphaFoldDB" id="A0A396INL5"/>
<evidence type="ECO:0000313" key="2">
    <source>
        <dbReference type="EMBL" id="RHN65465.1"/>
    </source>
</evidence>
<name>A0A396INL5_MEDTR</name>
<gene>
    <name evidence="2" type="ORF">MtrunA17_Chr3g0080191</name>
</gene>
<dbReference type="InterPro" id="IPR036047">
    <property type="entry name" value="F-box-like_dom_sf"/>
</dbReference>
<sequence length="401" mass="45270">MMVELTAINKQFLCVLPTLSSSGHSLYDPPLPTLPFDLVAEILCRLPVKLLLQLRCFCKSWNSLITDHKFAKKHLSLSTTRCLHCVSYTGFPYLYVLKSYPLGPVLNNLTTNITEYEYSPYNIHGDHPRLCVDCFVGSCNGILCFTAGIYKISVILWNPSIRKIKEFPLFQKPNWSFTHMAFGFGYDSFNDNYKVVVVLQGLIQDSSGNIACKTEVKVHTSITNCWKNIQEFTFGSILPEQSGKFVSDTINWLAVIDFDGRSPRFIISFDLEKESYQKVLLPDSGGVNVCNFLALFVLRDCLCVTYGDSDFDSVLKDVWIMKEYGNKDSWTKLFTLSCRVDRGVSHISAKPVYLFEDDQVLLKLTGAFNSFVYDSRSGTLKSSDFQNILGVSVESLISPCS</sequence>
<dbReference type="EMBL" id="PSQE01000003">
    <property type="protein sequence ID" value="RHN65465.1"/>
    <property type="molecule type" value="Genomic_DNA"/>
</dbReference>
<organism evidence="2">
    <name type="scientific">Medicago truncatula</name>
    <name type="common">Barrel medic</name>
    <name type="synonym">Medicago tribuloides</name>
    <dbReference type="NCBI Taxonomy" id="3880"/>
    <lineage>
        <taxon>Eukaryota</taxon>
        <taxon>Viridiplantae</taxon>
        <taxon>Streptophyta</taxon>
        <taxon>Embryophyta</taxon>
        <taxon>Tracheophyta</taxon>
        <taxon>Spermatophyta</taxon>
        <taxon>Magnoliopsida</taxon>
        <taxon>eudicotyledons</taxon>
        <taxon>Gunneridae</taxon>
        <taxon>Pentapetalae</taxon>
        <taxon>rosids</taxon>
        <taxon>fabids</taxon>
        <taxon>Fabales</taxon>
        <taxon>Fabaceae</taxon>
        <taxon>Papilionoideae</taxon>
        <taxon>50 kb inversion clade</taxon>
        <taxon>NPAAA clade</taxon>
        <taxon>Hologalegina</taxon>
        <taxon>IRL clade</taxon>
        <taxon>Trifolieae</taxon>
        <taxon>Medicago</taxon>
    </lineage>
</organism>
<reference evidence="2" key="1">
    <citation type="journal article" date="2018" name="Nat. Plants">
        <title>Whole-genome landscape of Medicago truncatula symbiotic genes.</title>
        <authorList>
            <person name="Pecrix Y."/>
            <person name="Gamas P."/>
            <person name="Carrere S."/>
        </authorList>
    </citation>
    <scope>NUCLEOTIDE SEQUENCE</scope>
    <source>
        <tissue evidence="2">Leaves</tissue>
    </source>
</reference>
<dbReference type="InterPro" id="IPR017451">
    <property type="entry name" value="F-box-assoc_interact_dom"/>
</dbReference>
<dbReference type="SUPFAM" id="SSF81383">
    <property type="entry name" value="F-box domain"/>
    <property type="match status" value="1"/>
</dbReference>
<dbReference type="PANTHER" id="PTHR31672">
    <property type="entry name" value="BNACNNG10540D PROTEIN"/>
    <property type="match status" value="1"/>
</dbReference>
<protein>
    <submittedName>
        <fullName evidence="2">Putative F-box domain-containing protein</fullName>
    </submittedName>
</protein>
<dbReference type="Proteomes" id="UP000265566">
    <property type="component" value="Chromosome 3"/>
</dbReference>
<dbReference type="Pfam" id="PF00646">
    <property type="entry name" value="F-box"/>
    <property type="match status" value="1"/>
</dbReference>
<dbReference type="InterPro" id="IPR001810">
    <property type="entry name" value="F-box_dom"/>
</dbReference>
<dbReference type="InterPro" id="IPR050796">
    <property type="entry name" value="SCF_F-box_component"/>
</dbReference>
<dbReference type="CDD" id="cd22157">
    <property type="entry name" value="F-box_AtFBW1-like"/>
    <property type="match status" value="1"/>
</dbReference>
<dbReference type="NCBIfam" id="TIGR01640">
    <property type="entry name" value="F_box_assoc_1"/>
    <property type="match status" value="1"/>
</dbReference>
<feature type="domain" description="F-box" evidence="1">
    <location>
        <begin position="28"/>
        <end position="74"/>
    </location>
</feature>
<evidence type="ECO:0000259" key="1">
    <source>
        <dbReference type="PROSITE" id="PS50181"/>
    </source>
</evidence>
<dbReference type="InterPro" id="IPR006527">
    <property type="entry name" value="F-box-assoc_dom_typ1"/>
</dbReference>
<dbReference type="Gene3D" id="1.20.1280.50">
    <property type="match status" value="1"/>
</dbReference>